<geneLocation type="plasmid" evidence="10">
    <name>pDeide3</name>
</geneLocation>
<dbReference type="PANTHER" id="PTHR34296">
    <property type="entry name" value="TRANSCRIPTIONAL ACTIVATOR PROTEIN MED"/>
    <property type="match status" value="1"/>
</dbReference>
<gene>
    <name evidence="9" type="ordered locus">Deide_3p01980</name>
</gene>
<comment type="subcellular location">
    <subcellularLocation>
        <location evidence="1">Cell membrane</location>
        <topology evidence="1">Lipid-anchor</topology>
    </subcellularLocation>
</comment>
<dbReference type="OrthoDB" id="9769871at2"/>
<dbReference type="SUPFAM" id="SSF53822">
    <property type="entry name" value="Periplasmic binding protein-like I"/>
    <property type="match status" value="1"/>
</dbReference>
<evidence type="ECO:0000313" key="10">
    <source>
        <dbReference type="Proteomes" id="UP000002208"/>
    </source>
</evidence>
<proteinExistence type="inferred from homology"/>
<keyword evidence="10" id="KW-1185">Reference proteome</keyword>
<evidence type="ECO:0000256" key="3">
    <source>
        <dbReference type="ARBA" id="ARBA00022475"/>
    </source>
</evidence>
<reference evidence="9 10" key="1">
    <citation type="journal article" date="2009" name="PLoS Genet.">
        <title>Alliance of proteomics and genomics to unravel the specificities of Sahara bacterium Deinococcus deserti.</title>
        <authorList>
            <person name="de Groot A."/>
            <person name="Dulermo R."/>
            <person name="Ortet P."/>
            <person name="Blanchard L."/>
            <person name="Guerin P."/>
            <person name="Fernandez B."/>
            <person name="Vacherie B."/>
            <person name="Dossat C."/>
            <person name="Jolivet E."/>
            <person name="Siguier P."/>
            <person name="Chandler M."/>
            <person name="Barakat M."/>
            <person name="Dedieu A."/>
            <person name="Barbe V."/>
            <person name="Heulin T."/>
            <person name="Sommer S."/>
            <person name="Achouak W."/>
            <person name="Armengaud J."/>
        </authorList>
    </citation>
    <scope>NUCLEOTIDE SEQUENCE [LARGE SCALE GENOMIC DNA]</scope>
    <source>
        <strain evidence="10">DSM 17065 / CIP 109153 / LMG 22923 / VCD115</strain>
        <plasmid evidence="10">pDeide3</plasmid>
    </source>
</reference>
<keyword evidence="3" id="KW-1003">Cell membrane</keyword>
<evidence type="ECO:0000256" key="4">
    <source>
        <dbReference type="ARBA" id="ARBA00022729"/>
    </source>
</evidence>
<dbReference type="InterPro" id="IPR050957">
    <property type="entry name" value="BMP_lipoprotein"/>
</dbReference>
<dbReference type="HOGENOM" id="CLU_038813_0_0_0"/>
<feature type="chain" id="PRO_5002908067" evidence="7">
    <location>
        <begin position="19"/>
        <end position="367"/>
    </location>
</feature>
<accession>C1D3S0</accession>
<dbReference type="KEGG" id="ddr:Deide_3p01980"/>
<feature type="signal peptide" evidence="7">
    <location>
        <begin position="1"/>
        <end position="18"/>
    </location>
</feature>
<keyword evidence="9" id="KW-0614">Plasmid</keyword>
<dbReference type="Proteomes" id="UP000002208">
    <property type="component" value="Plasmid 3"/>
</dbReference>
<evidence type="ECO:0000313" key="9">
    <source>
        <dbReference type="EMBL" id="ACO48149.1"/>
    </source>
</evidence>
<dbReference type="AlphaFoldDB" id="C1D3S0"/>
<keyword evidence="6 9" id="KW-0449">Lipoprotein</keyword>
<sequence length="367" mass="39278">MKKSMMLVCFMALSLADAQSQVTVGLVLDAGGKNDRSFNQAAYEGALRAKRDFGVDIEIFEPAKNGDLNPGINKFSKAGKNLIIGVGFVANAGITAAAKAYPKSNFAVVDDLPEGDNTTGLRFREQEGSFLVGYLAARTSSTGVVGFVGGMNVPVIKKFEAGFKAGVKFSCPDCKVLVQYVGDTPAAWNNPAKAKTIAGSMKAQGADIIFAAAGGSGKGVIDYVNKTQCLKRTDLPKDLAFKHNQYAGVAKSAGYKAACAGDTRPMFFIGVDSNQNHLGDTDTKSKTLNHGLTSMVKRVDNAVYAQIRDMVHGEPWRKGDRNFSLENDGVEYALDSYNRALVPATLQKQLQTVQRLILNGTIKVPKE</sequence>
<evidence type="ECO:0000256" key="1">
    <source>
        <dbReference type="ARBA" id="ARBA00004193"/>
    </source>
</evidence>
<dbReference type="Pfam" id="PF02608">
    <property type="entry name" value="Bmp"/>
    <property type="match status" value="1"/>
</dbReference>
<dbReference type="RefSeq" id="WP_012695022.1">
    <property type="nucleotide sequence ID" value="NC_012528.1"/>
</dbReference>
<evidence type="ECO:0000256" key="6">
    <source>
        <dbReference type="ARBA" id="ARBA00023288"/>
    </source>
</evidence>
<dbReference type="InterPro" id="IPR028082">
    <property type="entry name" value="Peripla_BP_I"/>
</dbReference>
<evidence type="ECO:0000256" key="5">
    <source>
        <dbReference type="ARBA" id="ARBA00023136"/>
    </source>
</evidence>
<evidence type="ECO:0000256" key="2">
    <source>
        <dbReference type="ARBA" id="ARBA00008610"/>
    </source>
</evidence>
<dbReference type="PANTHER" id="PTHR34296:SF2">
    <property type="entry name" value="ABC TRANSPORTER GUANOSINE-BINDING PROTEIN NUPN"/>
    <property type="match status" value="1"/>
</dbReference>
<dbReference type="GO" id="GO:0005886">
    <property type="term" value="C:plasma membrane"/>
    <property type="evidence" value="ECO:0007669"/>
    <property type="project" value="UniProtKB-SubCell"/>
</dbReference>
<organism evidence="9 10">
    <name type="scientific">Deinococcus deserti (strain DSM 17065 / CIP 109153 / LMG 22923 / VCD115)</name>
    <dbReference type="NCBI Taxonomy" id="546414"/>
    <lineage>
        <taxon>Bacteria</taxon>
        <taxon>Thermotogati</taxon>
        <taxon>Deinococcota</taxon>
        <taxon>Deinococci</taxon>
        <taxon>Deinococcales</taxon>
        <taxon>Deinococcaceae</taxon>
        <taxon>Deinococcus</taxon>
    </lineage>
</organism>
<dbReference type="Gene3D" id="3.40.50.2300">
    <property type="match status" value="4"/>
</dbReference>
<evidence type="ECO:0000256" key="7">
    <source>
        <dbReference type="SAM" id="SignalP"/>
    </source>
</evidence>
<protein>
    <submittedName>
        <fullName evidence="9">Putative basic membrane lipoprotein</fullName>
    </submittedName>
</protein>
<evidence type="ECO:0000259" key="8">
    <source>
        <dbReference type="Pfam" id="PF02608"/>
    </source>
</evidence>
<feature type="domain" description="ABC transporter substrate-binding protein PnrA-like" evidence="8">
    <location>
        <begin position="25"/>
        <end position="225"/>
    </location>
</feature>
<keyword evidence="4 7" id="KW-0732">Signal</keyword>
<dbReference type="CDD" id="cd06354">
    <property type="entry name" value="PBP1_PrnA-like"/>
    <property type="match status" value="1"/>
</dbReference>
<dbReference type="InterPro" id="IPR003760">
    <property type="entry name" value="PnrA-like"/>
</dbReference>
<name>C1D3S0_DEIDV</name>
<keyword evidence="5" id="KW-0472">Membrane</keyword>
<comment type="similarity">
    <text evidence="2">Belongs to the BMP lipoprotein family.</text>
</comment>
<dbReference type="EMBL" id="CP001117">
    <property type="protein sequence ID" value="ACO48149.1"/>
    <property type="molecule type" value="Genomic_DNA"/>
</dbReference>